<evidence type="ECO:0000256" key="4">
    <source>
        <dbReference type="ARBA" id="ARBA00022771"/>
    </source>
</evidence>
<accession>A0AB34GTV5</accession>
<dbReference type="Pfam" id="PF13445">
    <property type="entry name" value="zf-RING_UBOX"/>
    <property type="match status" value="1"/>
</dbReference>
<evidence type="ECO:0000259" key="10">
    <source>
        <dbReference type="PROSITE" id="PS50897"/>
    </source>
</evidence>
<dbReference type="InterPro" id="IPR024964">
    <property type="entry name" value="CTLH/CRA"/>
</dbReference>
<evidence type="ECO:0000259" key="11">
    <source>
        <dbReference type="PROSITE" id="PS51867"/>
    </source>
</evidence>
<keyword evidence="13" id="KW-1185">Reference proteome</keyword>
<dbReference type="InterPro" id="IPR006594">
    <property type="entry name" value="LisH"/>
</dbReference>
<dbReference type="GO" id="GO:0034657">
    <property type="term" value="C:GID complex"/>
    <property type="evidence" value="ECO:0007669"/>
    <property type="project" value="TreeGrafter"/>
</dbReference>
<sequence>MVPSGRSRSSVGSRENKNNRRRLGWQSNAGSRGAGPGGTREREQRRRAGVGAPWGRRARASPGFPGAGASASAASAARAARLGDEEQDAASAGPGPNGCGHPGAGEPNAAAAASGMDQCVTVERELEKVLHKFSGYGQLCERGLEELIDYTGGLKHEILQSHGQDAELSGTLSLVLTQCCKRIKDTVQKLASDHKDIHSSVSRVGKAIDKGSEQSFGSGFSLRLLGAVALDAVSWYLNHANEFGHLATGAGTDPCSDATNFDSDISSVGIDGCWQADSQRLLNEVMVEHFFRQGMLDVAEELCQESGLSVDPSQKEPFVELNRILEALKVRVLRPALEWAVSNREMLIAQNSSLEFKLHRLYFISLLMGGTTNQREALQYAKNFQPFALNHQKDIQVLMGSLVYLRQGIENSPYVHLLDANQWADICDIFTRDACALLGLSVESPLSVSFSAGCVALPALINIKAVIEQRQCTGVWNQKDELPIEVDLGKKCWYHSIFACPILRQQTTDNNPPMKLVCGHIISRDALNKMFNGSKLKCPYCPMEQSPGDAKQIFF</sequence>
<dbReference type="SMART" id="SM00757">
    <property type="entry name" value="CRA"/>
    <property type="match status" value="1"/>
</dbReference>
<dbReference type="PANTHER" id="PTHR12170">
    <property type="entry name" value="MACROPHAGE ERYTHROBLAST ATTACHER-RELATED"/>
    <property type="match status" value="1"/>
</dbReference>
<dbReference type="SMART" id="SM00668">
    <property type="entry name" value="CTLH"/>
    <property type="match status" value="1"/>
</dbReference>
<dbReference type="GO" id="GO:0008270">
    <property type="term" value="F:zinc ion binding"/>
    <property type="evidence" value="ECO:0007669"/>
    <property type="project" value="UniProtKB-KW"/>
</dbReference>
<keyword evidence="2" id="KW-0963">Cytoplasm</keyword>
<dbReference type="GO" id="GO:0043161">
    <property type="term" value="P:proteasome-mediated ubiquitin-dependent protein catabolic process"/>
    <property type="evidence" value="ECO:0007669"/>
    <property type="project" value="InterPro"/>
</dbReference>
<dbReference type="PROSITE" id="PS51867">
    <property type="entry name" value="ZF_RING_GID"/>
    <property type="match status" value="1"/>
</dbReference>
<evidence type="ECO:0000256" key="6">
    <source>
        <dbReference type="ARBA" id="ARBA00059500"/>
    </source>
</evidence>
<feature type="domain" description="CTLH" evidence="10">
    <location>
        <begin position="317"/>
        <end position="374"/>
    </location>
</feature>
<feature type="zinc finger region" description="RING-Gid-type" evidence="8">
    <location>
        <begin position="500"/>
        <end position="541"/>
    </location>
</feature>
<evidence type="ECO:0000256" key="3">
    <source>
        <dbReference type="ARBA" id="ARBA00022723"/>
    </source>
</evidence>
<dbReference type="InterPro" id="IPR027370">
    <property type="entry name" value="Znf-RING_euk"/>
</dbReference>
<keyword evidence="3" id="KW-0479">Metal-binding</keyword>
<gene>
    <name evidence="12" type="ORF">J1605_010471</name>
</gene>
<dbReference type="EMBL" id="JAIQCJ010002134">
    <property type="protein sequence ID" value="KAJ8782075.1"/>
    <property type="molecule type" value="Genomic_DNA"/>
</dbReference>
<evidence type="ECO:0000256" key="7">
    <source>
        <dbReference type="ARBA" id="ARBA00063944"/>
    </source>
</evidence>
<evidence type="ECO:0000256" key="8">
    <source>
        <dbReference type="PROSITE-ProRule" id="PRU01215"/>
    </source>
</evidence>
<comment type="subunit">
    <text evidence="7">Identified in the CTLH complex that contains GID4, RANBP9 and/or RANBP10, MKLN1, MAEA, RMND5A (or alternatively its paralog RMND5B), GID8, ARMC8, WDR26 and YPEL5. Within this complex, MAEA, RMND5A (or alternatively its paralog RMND5B), GID8, WDR26, and RANBP9 and/or RANBP10 form the catalytic core, while GID4, MKLN1, ARMC8 and YPEL5 have ancillary roles.</text>
</comment>
<proteinExistence type="predicted"/>
<dbReference type="SMART" id="SM00667">
    <property type="entry name" value="LisH"/>
    <property type="match status" value="1"/>
</dbReference>
<dbReference type="PANTHER" id="PTHR12170:SF5">
    <property type="entry name" value="E3 UBIQUITIN-PROTEIN TRANSFERASE RMND5A"/>
    <property type="match status" value="1"/>
</dbReference>
<dbReference type="CDD" id="cd16794">
    <property type="entry name" value="dRING_RMD5A"/>
    <property type="match status" value="1"/>
</dbReference>
<feature type="compositionally biased region" description="Low complexity" evidence="9">
    <location>
        <begin position="1"/>
        <end position="13"/>
    </location>
</feature>
<evidence type="ECO:0000256" key="5">
    <source>
        <dbReference type="ARBA" id="ARBA00022833"/>
    </source>
</evidence>
<evidence type="ECO:0008006" key="14">
    <source>
        <dbReference type="Google" id="ProtNLM"/>
    </source>
</evidence>
<comment type="function">
    <text evidence="6">Core component of the CTLH E3 ubiquitin-protein ligase complex that selectively accepts ubiquitin from UBE2H and mediates ubiquitination and subsequent proteasomal degradation of the transcription factor HBP1. MAEA and RMND5A are both required for catalytic activity of the CTLH E3 ubiquitin-protein ligase complex. Catalytic activity of the complex is required for normal cell proliferation. The CTLH E3 ubiquitin-protein ligase complex is not required for the degradation of enzymes involved in gluconeogenesis, such as FBP1.</text>
</comment>
<protein>
    <recommendedName>
        <fullName evidence="14">RING-type E3 ubiquitin transferase</fullName>
    </recommendedName>
</protein>
<dbReference type="Pfam" id="PF10607">
    <property type="entry name" value="CTLH"/>
    <property type="match status" value="1"/>
</dbReference>
<dbReference type="InterPro" id="IPR044063">
    <property type="entry name" value="ZF_RING_GID"/>
</dbReference>
<feature type="region of interest" description="Disordered" evidence="9">
    <location>
        <begin position="1"/>
        <end position="110"/>
    </location>
</feature>
<dbReference type="GO" id="GO:0005737">
    <property type="term" value="C:cytoplasm"/>
    <property type="evidence" value="ECO:0007669"/>
    <property type="project" value="UniProtKB-SubCell"/>
</dbReference>
<organism evidence="12 13">
    <name type="scientific">Eschrichtius robustus</name>
    <name type="common">California gray whale</name>
    <name type="synonym">Eschrichtius gibbosus</name>
    <dbReference type="NCBI Taxonomy" id="9764"/>
    <lineage>
        <taxon>Eukaryota</taxon>
        <taxon>Metazoa</taxon>
        <taxon>Chordata</taxon>
        <taxon>Craniata</taxon>
        <taxon>Vertebrata</taxon>
        <taxon>Euteleostomi</taxon>
        <taxon>Mammalia</taxon>
        <taxon>Eutheria</taxon>
        <taxon>Laurasiatheria</taxon>
        <taxon>Artiodactyla</taxon>
        <taxon>Whippomorpha</taxon>
        <taxon>Cetacea</taxon>
        <taxon>Mysticeti</taxon>
        <taxon>Eschrichtiidae</taxon>
        <taxon>Eschrichtius</taxon>
    </lineage>
</organism>
<keyword evidence="5" id="KW-0862">Zinc</keyword>
<dbReference type="InterPro" id="IPR013144">
    <property type="entry name" value="CRA_dom"/>
</dbReference>
<evidence type="ECO:0000313" key="13">
    <source>
        <dbReference type="Proteomes" id="UP001159641"/>
    </source>
</evidence>
<evidence type="ECO:0000256" key="1">
    <source>
        <dbReference type="ARBA" id="ARBA00004496"/>
    </source>
</evidence>
<dbReference type="SUPFAM" id="SSF57850">
    <property type="entry name" value="RING/U-box"/>
    <property type="match status" value="1"/>
</dbReference>
<dbReference type="InterPro" id="IPR045098">
    <property type="entry name" value="Fyv10_fam"/>
</dbReference>
<evidence type="ECO:0000256" key="9">
    <source>
        <dbReference type="SAM" id="MobiDB-lite"/>
    </source>
</evidence>
<comment type="caution">
    <text evidence="12">The sequence shown here is derived from an EMBL/GenBank/DDBJ whole genome shotgun (WGS) entry which is preliminary data.</text>
</comment>
<dbReference type="GO" id="GO:0005634">
    <property type="term" value="C:nucleus"/>
    <property type="evidence" value="ECO:0007669"/>
    <property type="project" value="TreeGrafter"/>
</dbReference>
<keyword evidence="4 8" id="KW-0863">Zinc-finger</keyword>
<dbReference type="InterPro" id="IPR006595">
    <property type="entry name" value="CTLH_C"/>
</dbReference>
<evidence type="ECO:0000313" key="12">
    <source>
        <dbReference type="EMBL" id="KAJ8782075.1"/>
    </source>
</evidence>
<dbReference type="FunFam" id="3.30.40.10:FF:000143">
    <property type="entry name" value="Regulator of gluconeogenesis Rmd5"/>
    <property type="match status" value="1"/>
</dbReference>
<dbReference type="AlphaFoldDB" id="A0AB34GTV5"/>
<feature type="domain" description="RING-Gid-type" evidence="11">
    <location>
        <begin position="500"/>
        <end position="541"/>
    </location>
</feature>
<evidence type="ECO:0000256" key="2">
    <source>
        <dbReference type="ARBA" id="ARBA00022490"/>
    </source>
</evidence>
<comment type="subcellular location">
    <subcellularLocation>
        <location evidence="1">Cytoplasm</location>
    </subcellularLocation>
</comment>
<dbReference type="InterPro" id="IPR037680">
    <property type="entry name" value="RMD5A_dRING"/>
</dbReference>
<dbReference type="PROSITE" id="PS50896">
    <property type="entry name" value="LISH"/>
    <property type="match status" value="1"/>
</dbReference>
<dbReference type="GO" id="GO:0061630">
    <property type="term" value="F:ubiquitin protein ligase activity"/>
    <property type="evidence" value="ECO:0007669"/>
    <property type="project" value="InterPro"/>
</dbReference>
<reference evidence="12 13" key="1">
    <citation type="submission" date="2022-11" db="EMBL/GenBank/DDBJ databases">
        <title>Whole genome sequence of Eschrichtius robustus ER-17-0199.</title>
        <authorList>
            <person name="Bruniche-Olsen A."/>
            <person name="Black A.N."/>
            <person name="Fields C.J."/>
            <person name="Walden K."/>
            <person name="Dewoody J.A."/>
        </authorList>
    </citation>
    <scope>NUCLEOTIDE SEQUENCE [LARGE SCALE GENOMIC DNA]</scope>
    <source>
        <strain evidence="12">ER-17-0199</strain>
        <tissue evidence="12">Blubber</tissue>
    </source>
</reference>
<feature type="compositionally biased region" description="Low complexity" evidence="9">
    <location>
        <begin position="60"/>
        <end position="80"/>
    </location>
</feature>
<dbReference type="Proteomes" id="UP001159641">
    <property type="component" value="Unassembled WGS sequence"/>
</dbReference>
<dbReference type="PROSITE" id="PS50897">
    <property type="entry name" value="CTLH"/>
    <property type="match status" value="1"/>
</dbReference>
<name>A0AB34GTV5_ESCRO</name>